<name>A0AC61MZP5_9FIRM</name>
<keyword evidence="2" id="KW-1185">Reference proteome</keyword>
<evidence type="ECO:0000313" key="1">
    <source>
        <dbReference type="EMBL" id="QUC67783.1"/>
    </source>
</evidence>
<evidence type="ECO:0000313" key="2">
    <source>
        <dbReference type="Proteomes" id="UP000682782"/>
    </source>
</evidence>
<gene>
    <name evidence="1" type="ORF">JYE49_03495</name>
</gene>
<proteinExistence type="predicted"/>
<dbReference type="Proteomes" id="UP000682782">
    <property type="component" value="Chromosome"/>
</dbReference>
<organism evidence="1 2">
    <name type="scientific">Aristaeella hokkaidonensis</name>
    <dbReference type="NCBI Taxonomy" id="3046382"/>
    <lineage>
        <taxon>Bacteria</taxon>
        <taxon>Bacillati</taxon>
        <taxon>Bacillota</taxon>
        <taxon>Clostridia</taxon>
        <taxon>Eubacteriales</taxon>
        <taxon>Aristaeellaceae</taxon>
        <taxon>Aristaeella</taxon>
    </lineage>
</organism>
<dbReference type="EMBL" id="CP068393">
    <property type="protein sequence ID" value="QUC67783.1"/>
    <property type="molecule type" value="Genomic_DNA"/>
</dbReference>
<accession>A0AC61MZP5</accession>
<reference evidence="1" key="1">
    <citation type="submission" date="2021-01" db="EMBL/GenBank/DDBJ databases">
        <title>Complete genome sequence of Clostridiales bacterium R-7.</title>
        <authorList>
            <person name="Mahoney-Kurpe S.C."/>
            <person name="Palevich N."/>
            <person name="Koike S."/>
            <person name="Moon C.D."/>
            <person name="Attwood G.T."/>
        </authorList>
    </citation>
    <scope>NUCLEOTIDE SEQUENCE</scope>
    <source>
        <strain evidence="1">R-7</strain>
    </source>
</reference>
<protein>
    <submittedName>
        <fullName evidence="1">DUF177 domain-containing protein</fullName>
    </submittedName>
</protein>
<sequence>MKLDVSNALSHPGQEYLFSGLQAIADQEISGDTVRIDDCAVEGVFLSDEDGNISVRGKLKTIAHAHCANCLEDAQAEVENEFDEVFHRNGDQEDNEIFAYEGHEILLDKLVMSYAVMALPIRFLCREDCPGFEYRDPEAVPSEPGVQYPFAGLQQLLQDNEEV</sequence>